<sequence length="236" mass="25644">MRETDLAAPVVAFLEGQGYAVKSEVGACDLVAVRGGEPPVVVELKRRFSFDLLLQGVDRLAVADTVYLAFPAETAGDAWKRRRKSVLKTCRRLGLGILVLRARPEGGYAVLPELDPGPYRPRPDTRRRGRLLKEFATRVGDPNTAGSTGVKIVTAYRQDALRIAAALAGDAVLPVADLRPLARSVPAARLLQQNVYGWFERERRGHYRLSPAGAAALETWGQAIRDLAAEAQCAGM</sequence>
<dbReference type="Pfam" id="PF09929">
    <property type="entry name" value="DUF2161"/>
    <property type="match status" value="1"/>
</dbReference>
<reference evidence="1" key="1">
    <citation type="journal article" date="2014" name="Int. J. Syst. Evol. Microbiol.">
        <title>Complete genome sequence of Corynebacterium casei LMG S-19264T (=DSM 44701T), isolated from a smear-ripened cheese.</title>
        <authorList>
            <consortium name="US DOE Joint Genome Institute (JGI-PGF)"/>
            <person name="Walter F."/>
            <person name="Albersmeier A."/>
            <person name="Kalinowski J."/>
            <person name="Ruckert C."/>
        </authorList>
    </citation>
    <scope>NUCLEOTIDE SEQUENCE</scope>
    <source>
        <strain evidence="1">KCTC 42651</strain>
    </source>
</reference>
<proteinExistence type="predicted"/>
<evidence type="ECO:0000313" key="2">
    <source>
        <dbReference type="Proteomes" id="UP000630353"/>
    </source>
</evidence>
<keyword evidence="2" id="KW-1185">Reference proteome</keyword>
<comment type="caution">
    <text evidence="1">The sequence shown here is derived from an EMBL/GenBank/DDBJ whole genome shotgun (WGS) entry which is preliminary data.</text>
</comment>
<dbReference type="RefSeq" id="WP_189989367.1">
    <property type="nucleotide sequence ID" value="NZ_BMZS01000004.1"/>
</dbReference>
<evidence type="ECO:0000313" key="1">
    <source>
        <dbReference type="EMBL" id="GHD49725.1"/>
    </source>
</evidence>
<dbReference type="AlphaFoldDB" id="A0A918XSG9"/>
<dbReference type="EMBL" id="BMZS01000004">
    <property type="protein sequence ID" value="GHD49725.1"/>
    <property type="molecule type" value="Genomic_DNA"/>
</dbReference>
<protein>
    <submittedName>
        <fullName evidence="1">Uncharacterized protein</fullName>
    </submittedName>
</protein>
<dbReference type="InterPro" id="IPR018679">
    <property type="entry name" value="DUF2161"/>
</dbReference>
<gene>
    <name evidence="1" type="ORF">GCM10017083_22330</name>
</gene>
<reference evidence="1" key="2">
    <citation type="submission" date="2020-09" db="EMBL/GenBank/DDBJ databases">
        <authorList>
            <person name="Sun Q."/>
            <person name="Kim S."/>
        </authorList>
    </citation>
    <scope>NUCLEOTIDE SEQUENCE</scope>
    <source>
        <strain evidence="1">KCTC 42651</strain>
    </source>
</reference>
<dbReference type="Proteomes" id="UP000630353">
    <property type="component" value="Unassembled WGS sequence"/>
</dbReference>
<organism evidence="1 2">
    <name type="scientific">Thalassobaculum fulvum</name>
    <dbReference type="NCBI Taxonomy" id="1633335"/>
    <lineage>
        <taxon>Bacteria</taxon>
        <taxon>Pseudomonadati</taxon>
        <taxon>Pseudomonadota</taxon>
        <taxon>Alphaproteobacteria</taxon>
        <taxon>Rhodospirillales</taxon>
        <taxon>Thalassobaculaceae</taxon>
        <taxon>Thalassobaculum</taxon>
    </lineage>
</organism>
<accession>A0A918XSG9</accession>
<name>A0A918XSG9_9PROT</name>